<proteinExistence type="predicted"/>
<dbReference type="Proteomes" id="UP000053593">
    <property type="component" value="Unassembled WGS sequence"/>
</dbReference>
<sequence length="142" mass="15753">LFLISSGFYTLLFGLSCYFLYRGKNINHHKLHLAWIISLFLITTLGGLISASSGLDDLVVAYTAVRTQNFAPNSLYIYGTCKVSNDKVGCFLTVQLLTHISSTITDSVLIHRIFLVWGSNVWIIVFPILSSLATNGMSFDLI</sequence>
<keyword evidence="1" id="KW-1133">Transmembrane helix</keyword>
<evidence type="ECO:0000313" key="2">
    <source>
        <dbReference type="EMBL" id="KIK50664.1"/>
    </source>
</evidence>
<accession>A0A0D0BMH1</accession>
<keyword evidence="1" id="KW-0812">Transmembrane</keyword>
<feature type="non-terminal residue" evidence="2">
    <location>
        <position position="1"/>
    </location>
</feature>
<evidence type="ECO:0000313" key="3">
    <source>
        <dbReference type="Proteomes" id="UP000053593"/>
    </source>
</evidence>
<feature type="transmembrane region" description="Helical" evidence="1">
    <location>
        <begin position="33"/>
        <end position="52"/>
    </location>
</feature>
<dbReference type="EMBL" id="KN834890">
    <property type="protein sequence ID" value="KIK50664.1"/>
    <property type="molecule type" value="Genomic_DNA"/>
</dbReference>
<protein>
    <submittedName>
        <fullName evidence="2">Uncharacterized protein</fullName>
    </submittedName>
</protein>
<gene>
    <name evidence="2" type="ORF">GYMLUDRAFT_182424</name>
</gene>
<dbReference type="AlphaFoldDB" id="A0A0D0BMH1"/>
<dbReference type="OrthoDB" id="3019750at2759"/>
<keyword evidence="1" id="KW-0472">Membrane</keyword>
<name>A0A0D0BMH1_9AGAR</name>
<dbReference type="HOGENOM" id="CLU_1816008_0_0_1"/>
<keyword evidence="3" id="KW-1185">Reference proteome</keyword>
<feature type="transmembrane region" description="Helical" evidence="1">
    <location>
        <begin position="6"/>
        <end position="21"/>
    </location>
</feature>
<evidence type="ECO:0000256" key="1">
    <source>
        <dbReference type="SAM" id="Phobius"/>
    </source>
</evidence>
<feature type="transmembrane region" description="Helical" evidence="1">
    <location>
        <begin position="109"/>
        <end position="129"/>
    </location>
</feature>
<reference evidence="2 3" key="1">
    <citation type="submission" date="2014-04" db="EMBL/GenBank/DDBJ databases">
        <title>Evolutionary Origins and Diversification of the Mycorrhizal Mutualists.</title>
        <authorList>
            <consortium name="DOE Joint Genome Institute"/>
            <consortium name="Mycorrhizal Genomics Consortium"/>
            <person name="Kohler A."/>
            <person name="Kuo A."/>
            <person name="Nagy L.G."/>
            <person name="Floudas D."/>
            <person name="Copeland A."/>
            <person name="Barry K.W."/>
            <person name="Cichocki N."/>
            <person name="Veneault-Fourrey C."/>
            <person name="LaButti K."/>
            <person name="Lindquist E.A."/>
            <person name="Lipzen A."/>
            <person name="Lundell T."/>
            <person name="Morin E."/>
            <person name="Murat C."/>
            <person name="Riley R."/>
            <person name="Ohm R."/>
            <person name="Sun H."/>
            <person name="Tunlid A."/>
            <person name="Henrissat B."/>
            <person name="Grigoriev I.V."/>
            <person name="Hibbett D.S."/>
            <person name="Martin F."/>
        </authorList>
    </citation>
    <scope>NUCLEOTIDE SEQUENCE [LARGE SCALE GENOMIC DNA]</scope>
    <source>
        <strain evidence="2 3">FD-317 M1</strain>
    </source>
</reference>
<organism evidence="2 3">
    <name type="scientific">Collybiopsis luxurians FD-317 M1</name>
    <dbReference type="NCBI Taxonomy" id="944289"/>
    <lineage>
        <taxon>Eukaryota</taxon>
        <taxon>Fungi</taxon>
        <taxon>Dikarya</taxon>
        <taxon>Basidiomycota</taxon>
        <taxon>Agaricomycotina</taxon>
        <taxon>Agaricomycetes</taxon>
        <taxon>Agaricomycetidae</taxon>
        <taxon>Agaricales</taxon>
        <taxon>Marasmiineae</taxon>
        <taxon>Omphalotaceae</taxon>
        <taxon>Collybiopsis</taxon>
        <taxon>Collybiopsis luxurians</taxon>
    </lineage>
</organism>